<dbReference type="InterPro" id="IPR006015">
    <property type="entry name" value="Universal_stress_UspA"/>
</dbReference>
<dbReference type="InterPro" id="IPR006016">
    <property type="entry name" value="UspA"/>
</dbReference>
<dbReference type="Gene3D" id="3.40.50.620">
    <property type="entry name" value="HUPs"/>
    <property type="match status" value="2"/>
</dbReference>
<comment type="caution">
    <text evidence="3">The sequence shown here is derived from an EMBL/GenBank/DDBJ whole genome shotgun (WGS) entry which is preliminary data.</text>
</comment>
<feature type="domain" description="UspA" evidence="2">
    <location>
        <begin position="134"/>
        <end position="268"/>
    </location>
</feature>
<dbReference type="PANTHER" id="PTHR46553">
    <property type="entry name" value="ADENINE NUCLEOTIDE ALPHA HYDROLASES-LIKE SUPERFAMILY PROTEIN"/>
    <property type="match status" value="1"/>
</dbReference>
<dbReference type="SUPFAM" id="SSF52402">
    <property type="entry name" value="Adenine nucleotide alpha hydrolases-like"/>
    <property type="match status" value="2"/>
</dbReference>
<dbReference type="InterPro" id="IPR014729">
    <property type="entry name" value="Rossmann-like_a/b/a_fold"/>
</dbReference>
<proteinExistence type="inferred from homology"/>
<comment type="similarity">
    <text evidence="1">Belongs to the universal stress protein A family.</text>
</comment>
<dbReference type="PRINTS" id="PR01438">
    <property type="entry name" value="UNVRSLSTRESS"/>
</dbReference>
<reference evidence="3 4" key="1">
    <citation type="submission" date="2022-11" db="EMBL/GenBank/DDBJ databases">
        <title>Draft genome sequence of Saccharopolyspora sp. WRP15-2 isolated from rhizosphere soils of wild rice in Thailand.</title>
        <authorList>
            <person name="Duangmal K."/>
            <person name="Kammanee S."/>
            <person name="Muangham S."/>
        </authorList>
    </citation>
    <scope>NUCLEOTIDE SEQUENCE [LARGE SCALE GENOMIC DNA]</scope>
    <source>
        <strain evidence="3 4">WRP15-2</strain>
    </source>
</reference>
<dbReference type="RefSeq" id="WP_270947728.1">
    <property type="nucleotide sequence ID" value="NZ_JAQGLA010000007.1"/>
</dbReference>
<evidence type="ECO:0000313" key="3">
    <source>
        <dbReference type="EMBL" id="MDA3625148.1"/>
    </source>
</evidence>
<accession>A0ABT4UTX4</accession>
<dbReference type="Proteomes" id="UP001210380">
    <property type="component" value="Unassembled WGS sequence"/>
</dbReference>
<keyword evidence="4" id="KW-1185">Reference proteome</keyword>
<feature type="domain" description="UspA" evidence="2">
    <location>
        <begin position="4"/>
        <end position="125"/>
    </location>
</feature>
<dbReference type="PANTHER" id="PTHR46553:SF3">
    <property type="entry name" value="ADENINE NUCLEOTIDE ALPHA HYDROLASES-LIKE SUPERFAMILY PROTEIN"/>
    <property type="match status" value="1"/>
</dbReference>
<sequence length="274" mass="28465">MSAAVVVGVDGSESSDRAAEWAAAEADRRRAPLHVVIANDDPVRAEHAEDAVRRAEAKCRTTHPSLEVTSEVVAGHPVEVLLRQSSAAQLMVLGARGLGGFADALLGGVSLGVATRASCPVVVVRKDVPVTVGPVVVGVDSSSCGRVALEFAFAAAARLGADLVVLQAWHEESLLAAPLSPTDRDEVERNIRLSLNRETAHLREEHPEVAIREVVQHGHPVAALTNAARDARLLVVGHRGGGGFDGLFLGSVAAGVLHHAPCPVAIVRNAAADS</sequence>
<dbReference type="EMBL" id="JAQGLA010000007">
    <property type="protein sequence ID" value="MDA3625148.1"/>
    <property type="molecule type" value="Genomic_DNA"/>
</dbReference>
<evidence type="ECO:0000313" key="4">
    <source>
        <dbReference type="Proteomes" id="UP001210380"/>
    </source>
</evidence>
<organism evidence="3 4">
    <name type="scientific">Saccharopolyspora oryzae</name>
    <dbReference type="NCBI Taxonomy" id="2997343"/>
    <lineage>
        <taxon>Bacteria</taxon>
        <taxon>Bacillati</taxon>
        <taxon>Actinomycetota</taxon>
        <taxon>Actinomycetes</taxon>
        <taxon>Pseudonocardiales</taxon>
        <taxon>Pseudonocardiaceae</taxon>
        <taxon>Saccharopolyspora</taxon>
    </lineage>
</organism>
<dbReference type="Pfam" id="PF00582">
    <property type="entry name" value="Usp"/>
    <property type="match status" value="2"/>
</dbReference>
<name>A0ABT4UTX4_9PSEU</name>
<protein>
    <submittedName>
        <fullName evidence="3">Universal stress protein</fullName>
    </submittedName>
</protein>
<gene>
    <name evidence="3" type="ORF">OU415_06860</name>
</gene>
<evidence type="ECO:0000256" key="1">
    <source>
        <dbReference type="ARBA" id="ARBA00008791"/>
    </source>
</evidence>
<evidence type="ECO:0000259" key="2">
    <source>
        <dbReference type="Pfam" id="PF00582"/>
    </source>
</evidence>